<evidence type="ECO:0000256" key="3">
    <source>
        <dbReference type="ARBA" id="ARBA00023012"/>
    </source>
</evidence>
<sequence>MVGSFRWYYDRAPGGALIVDTFDGPAPGTETAHSHAGADSREQRQGRSTRPRRVVRRLAPHPQIAPAFAVWIVAVILVLFPTISVANMLTRHLSAPVLAASVAAETVLAAIQLAVLFASHRFQTLRSAVSALVAQAVLVYAPFLWAHQHWVGTPYYLSASALLLLPAPAGRIVFACVVVTFTATETLVQHDLYLGYYYFVSVLGFGLAIFGLSRLADIVKELHDTRAELADLAVSRERLRFARDLHDLLSYSLSAISLTGELAYRLIDSQPAAAKRELDSVLTLSRQALTDVRAVANSYRHMSLATESAGAQAVLSAADIQVNADVAVLDGIAAPTDAVLATVLREAVTNVLRHSDASRCEIRGFVAGGEYRLIVANNGVRATGQSKPQNQPGSQSGSKPGSGSQRGSQSASGAQGAESGPRTGQPDQGGTGHDNLSERLEVLHGRLDTRIRGDGWFQLTARVPLDVRKPSAAA</sequence>
<feature type="transmembrane region" description="Helical" evidence="5">
    <location>
        <begin position="155"/>
        <end position="183"/>
    </location>
</feature>
<evidence type="ECO:0000256" key="4">
    <source>
        <dbReference type="SAM" id="MobiDB-lite"/>
    </source>
</evidence>
<name>A0A8J3QZ46_9ACTN</name>
<dbReference type="PANTHER" id="PTHR24421">
    <property type="entry name" value="NITRATE/NITRITE SENSOR PROTEIN NARX-RELATED"/>
    <property type="match status" value="1"/>
</dbReference>
<keyword evidence="3" id="KW-0902">Two-component regulatory system</keyword>
<feature type="transmembrane region" description="Helical" evidence="5">
    <location>
        <begin position="64"/>
        <end position="85"/>
    </location>
</feature>
<dbReference type="SUPFAM" id="SSF55874">
    <property type="entry name" value="ATPase domain of HSP90 chaperone/DNA topoisomerase II/histidine kinase"/>
    <property type="match status" value="1"/>
</dbReference>
<keyword evidence="5" id="KW-1133">Transmembrane helix</keyword>
<dbReference type="Proteomes" id="UP000642748">
    <property type="component" value="Unassembled WGS sequence"/>
</dbReference>
<keyword evidence="5" id="KW-0472">Membrane</keyword>
<dbReference type="GO" id="GO:0000155">
    <property type="term" value="F:phosphorelay sensor kinase activity"/>
    <property type="evidence" value="ECO:0007669"/>
    <property type="project" value="InterPro"/>
</dbReference>
<keyword evidence="8" id="KW-1185">Reference proteome</keyword>
<evidence type="ECO:0000259" key="6">
    <source>
        <dbReference type="Pfam" id="PF07730"/>
    </source>
</evidence>
<evidence type="ECO:0000256" key="1">
    <source>
        <dbReference type="ARBA" id="ARBA00022679"/>
    </source>
</evidence>
<evidence type="ECO:0000256" key="2">
    <source>
        <dbReference type="ARBA" id="ARBA00022777"/>
    </source>
</evidence>
<feature type="transmembrane region" description="Helical" evidence="5">
    <location>
        <begin position="124"/>
        <end position="143"/>
    </location>
</feature>
<keyword evidence="2" id="KW-0418">Kinase</keyword>
<dbReference type="AlphaFoldDB" id="A0A8J3QZ46"/>
<dbReference type="PANTHER" id="PTHR24421:SF63">
    <property type="entry name" value="SENSOR HISTIDINE KINASE DESK"/>
    <property type="match status" value="1"/>
</dbReference>
<organism evidence="7 8">
    <name type="scientific">Rugosimonospora africana</name>
    <dbReference type="NCBI Taxonomy" id="556532"/>
    <lineage>
        <taxon>Bacteria</taxon>
        <taxon>Bacillati</taxon>
        <taxon>Actinomycetota</taxon>
        <taxon>Actinomycetes</taxon>
        <taxon>Micromonosporales</taxon>
        <taxon>Micromonosporaceae</taxon>
        <taxon>Rugosimonospora</taxon>
    </lineage>
</organism>
<dbReference type="InterPro" id="IPR011712">
    <property type="entry name" value="Sig_transdc_His_kin_sub3_dim/P"/>
</dbReference>
<feature type="domain" description="Signal transduction histidine kinase subgroup 3 dimerisation and phosphoacceptor" evidence="6">
    <location>
        <begin position="237"/>
        <end position="303"/>
    </location>
</feature>
<dbReference type="GO" id="GO:0046983">
    <property type="term" value="F:protein dimerization activity"/>
    <property type="evidence" value="ECO:0007669"/>
    <property type="project" value="InterPro"/>
</dbReference>
<evidence type="ECO:0000313" key="7">
    <source>
        <dbReference type="EMBL" id="GIH18884.1"/>
    </source>
</evidence>
<feature type="region of interest" description="Disordered" evidence="4">
    <location>
        <begin position="381"/>
        <end position="441"/>
    </location>
</feature>
<dbReference type="GO" id="GO:0016020">
    <property type="term" value="C:membrane"/>
    <property type="evidence" value="ECO:0007669"/>
    <property type="project" value="InterPro"/>
</dbReference>
<evidence type="ECO:0000256" key="5">
    <source>
        <dbReference type="SAM" id="Phobius"/>
    </source>
</evidence>
<comment type="caution">
    <text evidence="7">The sequence shown here is derived from an EMBL/GenBank/DDBJ whole genome shotgun (WGS) entry which is preliminary data.</text>
</comment>
<dbReference type="Gene3D" id="3.30.565.10">
    <property type="entry name" value="Histidine kinase-like ATPase, C-terminal domain"/>
    <property type="match status" value="1"/>
</dbReference>
<feature type="compositionally biased region" description="Low complexity" evidence="4">
    <location>
        <begin position="384"/>
        <end position="421"/>
    </location>
</feature>
<feature type="compositionally biased region" description="Basic and acidic residues" evidence="4">
    <location>
        <begin position="32"/>
        <end position="45"/>
    </location>
</feature>
<proteinExistence type="predicted"/>
<evidence type="ECO:0000313" key="8">
    <source>
        <dbReference type="Proteomes" id="UP000642748"/>
    </source>
</evidence>
<dbReference type="InterPro" id="IPR036890">
    <property type="entry name" value="HATPase_C_sf"/>
</dbReference>
<gene>
    <name evidence="7" type="ORF">Raf01_70560</name>
</gene>
<dbReference type="Gene3D" id="1.20.5.1930">
    <property type="match status" value="1"/>
</dbReference>
<dbReference type="EMBL" id="BONZ01000074">
    <property type="protein sequence ID" value="GIH18884.1"/>
    <property type="molecule type" value="Genomic_DNA"/>
</dbReference>
<keyword evidence="5" id="KW-0812">Transmembrane</keyword>
<feature type="transmembrane region" description="Helical" evidence="5">
    <location>
        <begin position="195"/>
        <end position="216"/>
    </location>
</feature>
<dbReference type="InterPro" id="IPR050482">
    <property type="entry name" value="Sensor_HK_TwoCompSys"/>
</dbReference>
<feature type="transmembrane region" description="Helical" evidence="5">
    <location>
        <begin position="97"/>
        <end position="118"/>
    </location>
</feature>
<feature type="region of interest" description="Disordered" evidence="4">
    <location>
        <begin position="27"/>
        <end position="53"/>
    </location>
</feature>
<protein>
    <recommendedName>
        <fullName evidence="6">Signal transduction histidine kinase subgroup 3 dimerisation and phosphoacceptor domain-containing protein</fullName>
    </recommendedName>
</protein>
<keyword evidence="1" id="KW-0808">Transferase</keyword>
<reference evidence="7" key="1">
    <citation type="submission" date="2021-01" db="EMBL/GenBank/DDBJ databases">
        <title>Whole genome shotgun sequence of Rugosimonospora africana NBRC 104875.</title>
        <authorList>
            <person name="Komaki H."/>
            <person name="Tamura T."/>
        </authorList>
    </citation>
    <scope>NUCLEOTIDE SEQUENCE</scope>
    <source>
        <strain evidence="7">NBRC 104875</strain>
    </source>
</reference>
<dbReference type="Pfam" id="PF07730">
    <property type="entry name" value="HisKA_3"/>
    <property type="match status" value="1"/>
</dbReference>
<accession>A0A8J3QZ46</accession>